<comment type="caution">
    <text evidence="1">The sequence shown here is derived from an EMBL/GenBank/DDBJ whole genome shotgun (WGS) entry which is preliminary data.</text>
</comment>
<reference evidence="2" key="1">
    <citation type="journal article" date="2023" name="G3 (Bethesda)">
        <title>Genome assembly and association tests identify interacting loci associated with vigor, precocity, and sex in interspecific pistachio rootstocks.</title>
        <authorList>
            <person name="Palmer W."/>
            <person name="Jacygrad E."/>
            <person name="Sagayaradj S."/>
            <person name="Cavanaugh K."/>
            <person name="Han R."/>
            <person name="Bertier L."/>
            <person name="Beede B."/>
            <person name="Kafkas S."/>
            <person name="Golino D."/>
            <person name="Preece J."/>
            <person name="Michelmore R."/>
        </authorList>
    </citation>
    <scope>NUCLEOTIDE SEQUENCE [LARGE SCALE GENOMIC DNA]</scope>
</reference>
<sequence>MKVKKKGVMYSSSSPSSYKDPHTVLKLLPLTILALASTLPAQDQEVIAYMITRSIATPKNLSSEKNKCKRKPSQKNPPFECGCFGCYTSYWYRWDSSTNRDLIHQVIEAFEDHLVHKESPKKQNKGKKKDKLFLDRFESNISFTVPKKELGNTEISMPETKSRYAEEHNKEHCVQEEENMVGAVNGNMEMKVVTVQVVQVPVSSHKGLARKVLPDVVGLLNSRLWNLWSSASILVKNFLVTEKAFCFLERETASC</sequence>
<evidence type="ECO:0000313" key="2">
    <source>
        <dbReference type="Proteomes" id="UP001164250"/>
    </source>
</evidence>
<evidence type="ECO:0000313" key="1">
    <source>
        <dbReference type="EMBL" id="KAJ0111312.1"/>
    </source>
</evidence>
<organism evidence="1 2">
    <name type="scientific">Pistacia atlantica</name>
    <dbReference type="NCBI Taxonomy" id="434234"/>
    <lineage>
        <taxon>Eukaryota</taxon>
        <taxon>Viridiplantae</taxon>
        <taxon>Streptophyta</taxon>
        <taxon>Embryophyta</taxon>
        <taxon>Tracheophyta</taxon>
        <taxon>Spermatophyta</taxon>
        <taxon>Magnoliopsida</taxon>
        <taxon>eudicotyledons</taxon>
        <taxon>Gunneridae</taxon>
        <taxon>Pentapetalae</taxon>
        <taxon>rosids</taxon>
        <taxon>malvids</taxon>
        <taxon>Sapindales</taxon>
        <taxon>Anacardiaceae</taxon>
        <taxon>Pistacia</taxon>
    </lineage>
</organism>
<gene>
    <name evidence="1" type="ORF">Patl1_01248</name>
</gene>
<proteinExistence type="predicted"/>
<name>A0ACC1C724_9ROSI</name>
<protein>
    <submittedName>
        <fullName evidence="1">Uncharacterized protein</fullName>
    </submittedName>
</protein>
<dbReference type="EMBL" id="CM047897">
    <property type="protein sequence ID" value="KAJ0111312.1"/>
    <property type="molecule type" value="Genomic_DNA"/>
</dbReference>
<accession>A0ACC1C724</accession>
<keyword evidence="2" id="KW-1185">Reference proteome</keyword>
<dbReference type="Proteomes" id="UP001164250">
    <property type="component" value="Chromosome 1"/>
</dbReference>